<sequence>MVARRYFAAPGGRTCWGLTAWVFPPCTGMPVVKPRQLMVSEDSLGPGKGMAQGLNRTSGVRRSFRKTPEHPVDDIDKMKERAAMNNSFIYIKIPQVPLCVSYKGEKSSVDWGDLNLVLPFLEYHNNTWTWLDFAMAVKRDSRKALVAQVIKEKLRLKPATGSESRGKQENKLEGHIQQQEEDEKARLLIGLSVGEKNPGKKSIFSRHK</sequence>
<name>A0ACB8ECM7_9SAUR</name>
<evidence type="ECO:0000313" key="1">
    <source>
        <dbReference type="EMBL" id="KAH7990289.1"/>
    </source>
</evidence>
<accession>A0ACB8ECM7</accession>
<reference evidence="1" key="1">
    <citation type="submission" date="2021-08" db="EMBL/GenBank/DDBJ databases">
        <title>The first chromosome-level gecko genome reveals the dynamic sex chromosomes of Neotropical dwarf geckos (Sphaerodactylidae: Sphaerodactylus).</title>
        <authorList>
            <person name="Pinto B.J."/>
            <person name="Keating S.E."/>
            <person name="Gamble T."/>
        </authorList>
    </citation>
    <scope>NUCLEOTIDE SEQUENCE</scope>
    <source>
        <strain evidence="1">TG3544</strain>
    </source>
</reference>
<dbReference type="Proteomes" id="UP000827872">
    <property type="component" value="Linkage Group LG16"/>
</dbReference>
<comment type="caution">
    <text evidence="1">The sequence shown here is derived from an EMBL/GenBank/DDBJ whole genome shotgun (WGS) entry which is preliminary data.</text>
</comment>
<protein>
    <submittedName>
        <fullName evidence="1">Uncharacterized protein</fullName>
    </submittedName>
</protein>
<gene>
    <name evidence="1" type="ORF">K3G42_005101</name>
</gene>
<evidence type="ECO:0000313" key="2">
    <source>
        <dbReference type="Proteomes" id="UP000827872"/>
    </source>
</evidence>
<proteinExistence type="predicted"/>
<keyword evidence="2" id="KW-1185">Reference proteome</keyword>
<dbReference type="EMBL" id="CM037629">
    <property type="protein sequence ID" value="KAH7990289.1"/>
    <property type="molecule type" value="Genomic_DNA"/>
</dbReference>
<organism evidence="1 2">
    <name type="scientific">Sphaerodactylus townsendi</name>
    <dbReference type="NCBI Taxonomy" id="933632"/>
    <lineage>
        <taxon>Eukaryota</taxon>
        <taxon>Metazoa</taxon>
        <taxon>Chordata</taxon>
        <taxon>Craniata</taxon>
        <taxon>Vertebrata</taxon>
        <taxon>Euteleostomi</taxon>
        <taxon>Lepidosauria</taxon>
        <taxon>Squamata</taxon>
        <taxon>Bifurcata</taxon>
        <taxon>Gekkota</taxon>
        <taxon>Sphaerodactylidae</taxon>
        <taxon>Sphaerodactylus</taxon>
    </lineage>
</organism>